<dbReference type="AlphaFoldDB" id="A0AAE0TFF2"/>
<reference evidence="2" key="3">
    <citation type="submission" date="2023-05" db="EMBL/GenBank/DDBJ databases">
        <authorList>
            <person name="Smith C.H."/>
        </authorList>
    </citation>
    <scope>NUCLEOTIDE SEQUENCE</scope>
    <source>
        <strain evidence="2">CHS0354</strain>
        <tissue evidence="2">Mantle</tissue>
    </source>
</reference>
<dbReference type="InterPro" id="IPR002889">
    <property type="entry name" value="WSC_carb-bd"/>
</dbReference>
<gene>
    <name evidence="2" type="ORF">CHS0354_027306</name>
</gene>
<evidence type="ECO:0000313" key="2">
    <source>
        <dbReference type="EMBL" id="KAK3608950.1"/>
    </source>
</evidence>
<proteinExistence type="predicted"/>
<evidence type="ECO:0000313" key="3">
    <source>
        <dbReference type="Proteomes" id="UP001195483"/>
    </source>
</evidence>
<name>A0AAE0TFF2_9BIVA</name>
<keyword evidence="3" id="KW-1185">Reference proteome</keyword>
<comment type="caution">
    <text evidence="2">The sequence shown here is derived from an EMBL/GenBank/DDBJ whole genome shotgun (WGS) entry which is preliminary data.</text>
</comment>
<dbReference type="EMBL" id="JAEAOA010001644">
    <property type="protein sequence ID" value="KAK3608950.1"/>
    <property type="molecule type" value="Genomic_DNA"/>
</dbReference>
<sequence length="264" mass="29830">MLKCRTEPKMKQFYCTLIIIIVWFGMDINDYPGTTATWVSLQGCYITVRQNSSLNLTAKMNGPRHCFDACRNSTYVGLQDSWCMCDIIGENYALPRHCNSPCSGERDMLCGSHPGIAVFSKVNQAQSISVSGDFGCVYVHVSVPSNGIGHNLRFQATNNCSEERFYAYFDDLNKPKCVYERALESWFKARDKFVSVPGSKFLLPEQFVRDEICPPQTGQGSNIDNGEFWIGMIWIKTGCISIFYTVHGNIGIKKYGNLYNVLTY</sequence>
<dbReference type="Proteomes" id="UP001195483">
    <property type="component" value="Unassembled WGS sequence"/>
</dbReference>
<evidence type="ECO:0000259" key="1">
    <source>
        <dbReference type="Pfam" id="PF01822"/>
    </source>
</evidence>
<reference evidence="2" key="1">
    <citation type="journal article" date="2021" name="Genome Biol. Evol.">
        <title>A High-Quality Reference Genome for a Parasitic Bivalve with Doubly Uniparental Inheritance (Bivalvia: Unionida).</title>
        <authorList>
            <person name="Smith C.H."/>
        </authorList>
    </citation>
    <scope>NUCLEOTIDE SEQUENCE</scope>
    <source>
        <strain evidence="2">CHS0354</strain>
    </source>
</reference>
<organism evidence="2 3">
    <name type="scientific">Potamilus streckersoni</name>
    <dbReference type="NCBI Taxonomy" id="2493646"/>
    <lineage>
        <taxon>Eukaryota</taxon>
        <taxon>Metazoa</taxon>
        <taxon>Spiralia</taxon>
        <taxon>Lophotrochozoa</taxon>
        <taxon>Mollusca</taxon>
        <taxon>Bivalvia</taxon>
        <taxon>Autobranchia</taxon>
        <taxon>Heteroconchia</taxon>
        <taxon>Palaeoheterodonta</taxon>
        <taxon>Unionida</taxon>
        <taxon>Unionoidea</taxon>
        <taxon>Unionidae</taxon>
        <taxon>Ambleminae</taxon>
        <taxon>Lampsilini</taxon>
        <taxon>Potamilus</taxon>
    </lineage>
</organism>
<accession>A0AAE0TFF2</accession>
<reference evidence="2" key="2">
    <citation type="journal article" date="2021" name="Genome Biol. Evol.">
        <title>Developing a high-quality reference genome for a parasitic bivalve with doubly uniparental inheritance (Bivalvia: Unionida).</title>
        <authorList>
            <person name="Smith C.H."/>
        </authorList>
    </citation>
    <scope>NUCLEOTIDE SEQUENCE</scope>
    <source>
        <strain evidence="2">CHS0354</strain>
        <tissue evidence="2">Mantle</tissue>
    </source>
</reference>
<feature type="domain" description="WSC" evidence="1">
    <location>
        <begin position="42"/>
        <end position="111"/>
    </location>
</feature>
<dbReference type="Pfam" id="PF01822">
    <property type="entry name" value="WSC"/>
    <property type="match status" value="1"/>
</dbReference>
<protein>
    <recommendedName>
        <fullName evidence="1">WSC domain-containing protein</fullName>
    </recommendedName>
</protein>